<evidence type="ECO:0000313" key="2">
    <source>
        <dbReference type="Proteomes" id="UP000815325"/>
    </source>
</evidence>
<protein>
    <recommendedName>
        <fullName evidence="3">Encoded protein</fullName>
    </recommendedName>
</protein>
<dbReference type="Proteomes" id="UP000815325">
    <property type="component" value="Unassembled WGS sequence"/>
</dbReference>
<keyword evidence="2" id="KW-1185">Reference proteome</keyword>
<dbReference type="EMBL" id="MU069763">
    <property type="protein sequence ID" value="KAF5834331.1"/>
    <property type="molecule type" value="Genomic_DNA"/>
</dbReference>
<proteinExistence type="predicted"/>
<gene>
    <name evidence="1" type="ORF">DUNSADRAFT_9032</name>
</gene>
<organism evidence="1 2">
    <name type="scientific">Dunaliella salina</name>
    <name type="common">Green alga</name>
    <name type="synonym">Protococcus salinus</name>
    <dbReference type="NCBI Taxonomy" id="3046"/>
    <lineage>
        <taxon>Eukaryota</taxon>
        <taxon>Viridiplantae</taxon>
        <taxon>Chlorophyta</taxon>
        <taxon>core chlorophytes</taxon>
        <taxon>Chlorophyceae</taxon>
        <taxon>CS clade</taxon>
        <taxon>Chlamydomonadales</taxon>
        <taxon>Dunaliellaceae</taxon>
        <taxon>Dunaliella</taxon>
    </lineage>
</organism>
<accession>A0ABQ7GI88</accession>
<sequence length="126" mass="14420">MSPSSQTHLVPLFPSSPLRPLPLFPSSFPRSTLHPPFLCPPRRTLHPPFLRPPRRTSHTPCCCIGSPQRQHPARYVAHVHGVLMRMCTHEDGHERSGHRQPLHAELRQSRGLMLRSWQPPHCNAFL</sequence>
<evidence type="ECO:0000313" key="1">
    <source>
        <dbReference type="EMBL" id="KAF5834331.1"/>
    </source>
</evidence>
<name>A0ABQ7GI88_DUNSA</name>
<evidence type="ECO:0008006" key="3">
    <source>
        <dbReference type="Google" id="ProtNLM"/>
    </source>
</evidence>
<comment type="caution">
    <text evidence="1">The sequence shown here is derived from an EMBL/GenBank/DDBJ whole genome shotgun (WGS) entry which is preliminary data.</text>
</comment>
<reference evidence="1" key="1">
    <citation type="submission" date="2017-08" db="EMBL/GenBank/DDBJ databases">
        <authorList>
            <person name="Polle J.E."/>
            <person name="Barry K."/>
            <person name="Cushman J."/>
            <person name="Schmutz J."/>
            <person name="Tran D."/>
            <person name="Hathwaick L.T."/>
            <person name="Yim W.C."/>
            <person name="Jenkins J."/>
            <person name="Mckie-Krisberg Z.M."/>
            <person name="Prochnik S."/>
            <person name="Lindquist E."/>
            <person name="Dockter R.B."/>
            <person name="Adam C."/>
            <person name="Molina H."/>
            <person name="Bunkerborg J."/>
            <person name="Jin E."/>
            <person name="Buchheim M."/>
            <person name="Magnuson J."/>
        </authorList>
    </citation>
    <scope>NUCLEOTIDE SEQUENCE</scope>
    <source>
        <strain evidence="1">CCAP 19/18</strain>
    </source>
</reference>